<reference evidence="1" key="1">
    <citation type="journal article" date="2004" name="Nature">
        <title>Genome duplication in the teleost fish Tetraodon nigroviridis reveals the early vertebrate proto-karyotype.</title>
        <authorList>
            <person name="Jaillon O."/>
            <person name="Aury J.-M."/>
            <person name="Brunet F."/>
            <person name="Petit J.-L."/>
            <person name="Stange-Thomann N."/>
            <person name="Mauceli E."/>
            <person name="Bouneau L."/>
            <person name="Fischer C."/>
            <person name="Ozouf-Costaz C."/>
            <person name="Bernot A."/>
            <person name="Nicaud S."/>
            <person name="Jaffe D."/>
            <person name="Fisher S."/>
            <person name="Lutfalla G."/>
            <person name="Dossat C."/>
            <person name="Segurens B."/>
            <person name="Dasilva C."/>
            <person name="Salanoubat M."/>
            <person name="Levy M."/>
            <person name="Boudet N."/>
            <person name="Castellano S."/>
            <person name="Anthouard V."/>
            <person name="Jubin C."/>
            <person name="Castelli V."/>
            <person name="Katinka M."/>
            <person name="Vacherie B."/>
            <person name="Biemont C."/>
            <person name="Skalli Z."/>
            <person name="Cattolico L."/>
            <person name="Poulain J."/>
            <person name="De Berardinis V."/>
            <person name="Cruaud C."/>
            <person name="Duprat S."/>
            <person name="Brottier P."/>
            <person name="Coutanceau J.-P."/>
            <person name="Gouzy J."/>
            <person name="Parra G."/>
            <person name="Lardier G."/>
            <person name="Chapple C."/>
            <person name="McKernan K.J."/>
            <person name="McEwan P."/>
            <person name="Bosak S."/>
            <person name="Kellis M."/>
            <person name="Volff J.-N."/>
            <person name="Guigo R."/>
            <person name="Zody M.C."/>
            <person name="Mesirov J."/>
            <person name="Lindblad-Toh K."/>
            <person name="Birren B."/>
            <person name="Nusbaum C."/>
            <person name="Kahn D."/>
            <person name="Robinson-Rechavi M."/>
            <person name="Laudet V."/>
            <person name="Schachter V."/>
            <person name="Quetier F."/>
            <person name="Saurin W."/>
            <person name="Scarpelli C."/>
            <person name="Wincker P."/>
            <person name="Lander E.S."/>
            <person name="Weissenbach J."/>
            <person name="Roest Crollius H."/>
        </authorList>
    </citation>
    <scope>NUCLEOTIDE SEQUENCE [LARGE SCALE GENOMIC DNA]</scope>
</reference>
<sequence>SAAQRRQTPTAAIPGNGLMARIKNTSCSVCQV</sequence>
<comment type="caution">
    <text evidence="1">The sequence shown here is derived from an EMBL/GenBank/DDBJ whole genome shotgun (WGS) entry which is preliminary data.</text>
</comment>
<reference evidence="1" key="2">
    <citation type="submission" date="2004-02" db="EMBL/GenBank/DDBJ databases">
        <authorList>
            <consortium name="Genoscope"/>
            <consortium name="Whitehead Institute Centre for Genome Research"/>
        </authorList>
    </citation>
    <scope>NUCLEOTIDE SEQUENCE</scope>
</reference>
<proteinExistence type="predicted"/>
<dbReference type="EMBL" id="CAAE01008183">
    <property type="protein sequence ID" value="CAF91223.1"/>
    <property type="molecule type" value="Genomic_DNA"/>
</dbReference>
<organism evidence="1">
    <name type="scientific">Tetraodon nigroviridis</name>
    <name type="common">Spotted green pufferfish</name>
    <name type="synonym">Chelonodon nigroviridis</name>
    <dbReference type="NCBI Taxonomy" id="99883"/>
    <lineage>
        <taxon>Eukaryota</taxon>
        <taxon>Metazoa</taxon>
        <taxon>Chordata</taxon>
        <taxon>Craniata</taxon>
        <taxon>Vertebrata</taxon>
        <taxon>Euteleostomi</taxon>
        <taxon>Actinopterygii</taxon>
        <taxon>Neopterygii</taxon>
        <taxon>Teleostei</taxon>
        <taxon>Neoteleostei</taxon>
        <taxon>Acanthomorphata</taxon>
        <taxon>Eupercaria</taxon>
        <taxon>Tetraodontiformes</taxon>
        <taxon>Tetradontoidea</taxon>
        <taxon>Tetraodontidae</taxon>
        <taxon>Tetraodon</taxon>
    </lineage>
</organism>
<feature type="non-terminal residue" evidence="1">
    <location>
        <position position="1"/>
    </location>
</feature>
<dbReference type="AlphaFoldDB" id="Q4T7A9"/>
<gene>
    <name evidence="1" type="ORF">GSTENG00005831001</name>
</gene>
<name>Q4T7A9_TETNG</name>
<dbReference type="KEGG" id="tng:GSTEN00005831G001"/>
<protein>
    <submittedName>
        <fullName evidence="1">(spotted green pufferfish) hypothetical protein</fullName>
    </submittedName>
</protein>
<accession>Q4T7A9</accession>
<evidence type="ECO:0000313" key="1">
    <source>
        <dbReference type="EMBL" id="CAF91223.1"/>
    </source>
</evidence>